<keyword evidence="2 7" id="KW-0813">Transport</keyword>
<comment type="similarity">
    <text evidence="7">Belongs to the TonB-dependent receptor family.</text>
</comment>
<protein>
    <submittedName>
        <fullName evidence="10">SusC/RagA family TonB-linked outer membrane protein</fullName>
    </submittedName>
</protein>
<evidence type="ECO:0000313" key="11">
    <source>
        <dbReference type="Proteomes" id="UP000326921"/>
    </source>
</evidence>
<dbReference type="InterPro" id="IPR023996">
    <property type="entry name" value="TonB-dep_OMP_SusC/RagA"/>
</dbReference>
<proteinExistence type="inferred from homology"/>
<dbReference type="EMBL" id="CP045652">
    <property type="protein sequence ID" value="QGA28247.1"/>
    <property type="molecule type" value="Genomic_DNA"/>
</dbReference>
<organism evidence="10 11">
    <name type="scientific">Sphingobacterium zhuxiongii</name>
    <dbReference type="NCBI Taxonomy" id="2662364"/>
    <lineage>
        <taxon>Bacteria</taxon>
        <taxon>Pseudomonadati</taxon>
        <taxon>Bacteroidota</taxon>
        <taxon>Sphingobacteriia</taxon>
        <taxon>Sphingobacteriales</taxon>
        <taxon>Sphingobacteriaceae</taxon>
        <taxon>Sphingobacterium</taxon>
    </lineage>
</organism>
<dbReference type="NCBIfam" id="TIGR04056">
    <property type="entry name" value="OMP_RagA_SusC"/>
    <property type="match status" value="1"/>
</dbReference>
<evidence type="ECO:0000256" key="3">
    <source>
        <dbReference type="ARBA" id="ARBA00022452"/>
    </source>
</evidence>
<accession>A0A5Q0QDF9</accession>
<evidence type="ECO:0000256" key="5">
    <source>
        <dbReference type="ARBA" id="ARBA00023136"/>
    </source>
</evidence>
<dbReference type="AlphaFoldDB" id="A0A5Q0QDF9"/>
<dbReference type="InterPro" id="IPR037066">
    <property type="entry name" value="Plug_dom_sf"/>
</dbReference>
<dbReference type="Pfam" id="PF07715">
    <property type="entry name" value="Plug"/>
    <property type="match status" value="1"/>
</dbReference>
<feature type="signal peptide" evidence="8">
    <location>
        <begin position="1"/>
        <end position="16"/>
    </location>
</feature>
<evidence type="ECO:0000256" key="6">
    <source>
        <dbReference type="ARBA" id="ARBA00023237"/>
    </source>
</evidence>
<dbReference type="SUPFAM" id="SSF56935">
    <property type="entry name" value="Porins"/>
    <property type="match status" value="1"/>
</dbReference>
<keyword evidence="3 7" id="KW-1134">Transmembrane beta strand</keyword>
<keyword evidence="6 7" id="KW-0998">Cell outer membrane</keyword>
<dbReference type="NCBIfam" id="TIGR04057">
    <property type="entry name" value="SusC_RagA_signa"/>
    <property type="match status" value="1"/>
</dbReference>
<dbReference type="KEGG" id="sphe:GFH32_12270"/>
<dbReference type="InterPro" id="IPR023997">
    <property type="entry name" value="TonB-dep_OMP_SusC/RagA_CS"/>
</dbReference>
<name>A0A5Q0QDF9_9SPHI</name>
<evidence type="ECO:0000256" key="2">
    <source>
        <dbReference type="ARBA" id="ARBA00022448"/>
    </source>
</evidence>
<dbReference type="Gene3D" id="2.60.40.1120">
    <property type="entry name" value="Carboxypeptidase-like, regulatory domain"/>
    <property type="match status" value="1"/>
</dbReference>
<dbReference type="InterPro" id="IPR039426">
    <property type="entry name" value="TonB-dep_rcpt-like"/>
</dbReference>
<keyword evidence="8" id="KW-0732">Signal</keyword>
<dbReference type="PROSITE" id="PS52016">
    <property type="entry name" value="TONB_DEPENDENT_REC_3"/>
    <property type="match status" value="1"/>
</dbReference>
<dbReference type="Proteomes" id="UP000326921">
    <property type="component" value="Chromosome"/>
</dbReference>
<dbReference type="Pfam" id="PF13715">
    <property type="entry name" value="CarbopepD_reg_2"/>
    <property type="match status" value="1"/>
</dbReference>
<dbReference type="SUPFAM" id="SSF49464">
    <property type="entry name" value="Carboxypeptidase regulatory domain-like"/>
    <property type="match status" value="1"/>
</dbReference>
<dbReference type="InterPro" id="IPR012910">
    <property type="entry name" value="Plug_dom"/>
</dbReference>
<evidence type="ECO:0000256" key="1">
    <source>
        <dbReference type="ARBA" id="ARBA00004571"/>
    </source>
</evidence>
<evidence type="ECO:0000313" key="10">
    <source>
        <dbReference type="EMBL" id="QGA28247.1"/>
    </source>
</evidence>
<keyword evidence="4 7" id="KW-0812">Transmembrane</keyword>
<evidence type="ECO:0000256" key="4">
    <source>
        <dbReference type="ARBA" id="ARBA00022692"/>
    </source>
</evidence>
<dbReference type="RefSeq" id="WP_153513072.1">
    <property type="nucleotide sequence ID" value="NZ_CP045652.1"/>
</dbReference>
<feature type="domain" description="TonB-dependent receptor plug" evidence="9">
    <location>
        <begin position="110"/>
        <end position="217"/>
    </location>
</feature>
<dbReference type="InterPro" id="IPR008969">
    <property type="entry name" value="CarboxyPept-like_regulatory"/>
</dbReference>
<gene>
    <name evidence="10" type="ORF">GFH32_12270</name>
</gene>
<dbReference type="InterPro" id="IPR036942">
    <property type="entry name" value="Beta-barrel_TonB_sf"/>
</dbReference>
<evidence type="ECO:0000259" key="9">
    <source>
        <dbReference type="Pfam" id="PF07715"/>
    </source>
</evidence>
<reference evidence="10 11" key="1">
    <citation type="submission" date="2019-10" db="EMBL/GenBank/DDBJ databases">
        <authorList>
            <person name="Dong K."/>
        </authorList>
    </citation>
    <scope>NUCLEOTIDE SEQUENCE [LARGE SCALE GENOMIC DNA]</scope>
    <source>
        <strain evidence="11">dk4302</strain>
    </source>
</reference>
<feature type="chain" id="PRO_5025049185" evidence="8">
    <location>
        <begin position="17"/>
        <end position="1050"/>
    </location>
</feature>
<comment type="subcellular location">
    <subcellularLocation>
        <location evidence="1 7">Cell outer membrane</location>
        <topology evidence="1 7">Multi-pass membrane protein</topology>
    </subcellularLocation>
</comment>
<dbReference type="Gene3D" id="2.40.170.20">
    <property type="entry name" value="TonB-dependent receptor, beta-barrel domain"/>
    <property type="match status" value="1"/>
</dbReference>
<dbReference type="Gene3D" id="2.170.130.10">
    <property type="entry name" value="TonB-dependent receptor, plug domain"/>
    <property type="match status" value="1"/>
</dbReference>
<sequence>MTLTFLLVVLVNLAFAQTAIKGKVTDESGTVLSGVTVTEKGTNNAISTDESGAFNLTVKSNSAILVFNYIGKQPKEVPVGSQSTINVTLADDNTSVGEVVVVGYGTQSRETLTTSISKLDKKVLENVPLANVASALQGTLPGVRVQSTSGQPGAAPRVIVRGGTSINNPNGASPLYIVDGILRSDINNINANDIESLQVLKDAASTAIYGARGANGVVLVTTKSGKEGKVQVDYGYDRGFSNVQKKFDLLGGRDYIYFQRLGIAARANQDPTQLTKLGLATSGGAGNDLTNKTAFTTQYLTDANKHKLNEGWESMPDPIDPSRTIIFKSTDYQDVLFNTGNTNNHNLSFAGGSEKAKFNLGMGYLDNEGIALDTDYKRLSVNLNGEVQAAENLTVFGRLLYSNMRNKSVFGTENNMFGRSLALPPVAKYTFEDGSLAPGIGSTIGNPEYYLGKIDSKNSNDNLTISVGGKWDILPGLDFSPQFSLYQVTTDNRFFQQAYYNGVSTYVDARDASAGFTKLQQHQADGVFTYKTNIHEKHDIEAKVGFSYFQNVNSSIAAAGRKAATDLIPTLNGSAEAVSVNGTETQMRIIGYFTRINYNYLQKYLLSFNLRYDGASNLGDTKWGFFPGISAGWNVHNEPFWSDIKNTVSQFKLRASYGVNGNIGALGPYDAQGQYSVGQRYAGSAAIMNNTLANPELTWEESKTLNFGTDMGFFNGRLNLMVDVYRRVTDNLLTSMALPHSTGFASILTNLGSLENRGVELELTAGILRDSSPLRWNVSLNSAHVKNKIKSLPANGVEFNRIGGDYVYVPSKGDYAWVGGLQEGGKPGDLYAYHQLGIYATDEDAAKGPKDLMVPLTDKTKFGGDVNWEDLDGNGEIDSRDRAFVGNIYPTWTGGFTNSFAYKNVGLSVRMDYTTGHTIYNYTLATSVGQFQGENGLSTLLLNSWQKQGDVTDVPRVYWADQQARSNIFRGNSYYYEKGDYLALREVTLSYTLPESLIAPLKISQLRFNVTGSNLHYFTKYRGLNPEEGGTDNGRYPIPRTIVIGANLTF</sequence>
<evidence type="ECO:0000256" key="8">
    <source>
        <dbReference type="SAM" id="SignalP"/>
    </source>
</evidence>
<keyword evidence="11" id="KW-1185">Reference proteome</keyword>
<keyword evidence="5 7" id="KW-0472">Membrane</keyword>
<dbReference type="GO" id="GO:0009279">
    <property type="term" value="C:cell outer membrane"/>
    <property type="evidence" value="ECO:0007669"/>
    <property type="project" value="UniProtKB-SubCell"/>
</dbReference>
<evidence type="ECO:0000256" key="7">
    <source>
        <dbReference type="PROSITE-ProRule" id="PRU01360"/>
    </source>
</evidence>